<dbReference type="Pfam" id="PF02036">
    <property type="entry name" value="SCP2"/>
    <property type="match status" value="1"/>
</dbReference>
<dbReference type="InterPro" id="IPR003033">
    <property type="entry name" value="SCP2_sterol-bd_dom"/>
</dbReference>
<dbReference type="EMBL" id="CP102290">
    <property type="protein sequence ID" value="UWP59195.1"/>
    <property type="molecule type" value="Genomic_DNA"/>
</dbReference>
<evidence type="ECO:0000313" key="3">
    <source>
        <dbReference type="Proteomes" id="UP001060164"/>
    </source>
</evidence>
<gene>
    <name evidence="2" type="ORF">NQ502_17790</name>
</gene>
<dbReference type="PANTHER" id="PTHR10094:SF25">
    <property type="entry name" value="SCP2 STEROL-BINDING DOMAIN-CONTAINING PROTEIN 1"/>
    <property type="match status" value="1"/>
</dbReference>
<dbReference type="SUPFAM" id="SSF55718">
    <property type="entry name" value="SCP-like"/>
    <property type="match status" value="1"/>
</dbReference>
<organism evidence="2 3">
    <name type="scientific">Ruminococcus gauvreauii</name>
    <dbReference type="NCBI Taxonomy" id="438033"/>
    <lineage>
        <taxon>Bacteria</taxon>
        <taxon>Bacillati</taxon>
        <taxon>Bacillota</taxon>
        <taxon>Clostridia</taxon>
        <taxon>Eubacteriales</taxon>
        <taxon>Oscillospiraceae</taxon>
        <taxon>Ruminococcus</taxon>
    </lineage>
</organism>
<dbReference type="Proteomes" id="UP001060164">
    <property type="component" value="Chromosome"/>
</dbReference>
<dbReference type="PANTHER" id="PTHR10094">
    <property type="entry name" value="STEROL CARRIER PROTEIN 2 SCP-2 FAMILY PROTEIN"/>
    <property type="match status" value="1"/>
</dbReference>
<feature type="domain" description="SCP2" evidence="1">
    <location>
        <begin position="27"/>
        <end position="104"/>
    </location>
</feature>
<evidence type="ECO:0000313" key="2">
    <source>
        <dbReference type="EMBL" id="UWP59195.1"/>
    </source>
</evidence>
<protein>
    <submittedName>
        <fullName evidence="2">SCP2 sterol-binding domain-containing protein</fullName>
    </submittedName>
</protein>
<keyword evidence="3" id="KW-1185">Reference proteome</keyword>
<accession>A0ABY5VH11</accession>
<name>A0ABY5VH11_9FIRM</name>
<evidence type="ECO:0000259" key="1">
    <source>
        <dbReference type="Pfam" id="PF02036"/>
    </source>
</evidence>
<dbReference type="RefSeq" id="WP_028528856.1">
    <property type="nucleotide sequence ID" value="NZ_CABLBR010000016.1"/>
</dbReference>
<sequence length="105" mass="11661">MTFEEVYEKAKAIFMKADVSQISEHLAFQFNITGEGEGAFYAEVNDGALSVEPYEYYDRDAVFTCTAETLFKIAEGKSDPVMAFTLGKLKVDGSIEKALSIQKLI</sequence>
<proteinExistence type="predicted"/>
<reference evidence="2" key="1">
    <citation type="journal article" date="2022" name="Cell">
        <title>Design, construction, and in vivo augmentation of a complex gut microbiome.</title>
        <authorList>
            <person name="Cheng A.G."/>
            <person name="Ho P.Y."/>
            <person name="Aranda-Diaz A."/>
            <person name="Jain S."/>
            <person name="Yu F.B."/>
            <person name="Meng X."/>
            <person name="Wang M."/>
            <person name="Iakiviak M."/>
            <person name="Nagashima K."/>
            <person name="Zhao A."/>
            <person name="Murugkar P."/>
            <person name="Patil A."/>
            <person name="Atabakhsh K."/>
            <person name="Weakley A."/>
            <person name="Yan J."/>
            <person name="Brumbaugh A.R."/>
            <person name="Higginbottom S."/>
            <person name="Dimas A."/>
            <person name="Shiver A.L."/>
            <person name="Deutschbauer A."/>
            <person name="Neff N."/>
            <person name="Sonnenburg J.L."/>
            <person name="Huang K.C."/>
            <person name="Fischbach M.A."/>
        </authorList>
    </citation>
    <scope>NUCLEOTIDE SEQUENCE</scope>
    <source>
        <strain evidence="2">DSM 19829</strain>
    </source>
</reference>
<dbReference type="Gene3D" id="3.30.1050.10">
    <property type="entry name" value="SCP2 sterol-binding domain"/>
    <property type="match status" value="1"/>
</dbReference>
<dbReference type="InterPro" id="IPR036527">
    <property type="entry name" value="SCP2_sterol-bd_dom_sf"/>
</dbReference>